<reference evidence="6 7" key="1">
    <citation type="submission" date="2018-08" db="EMBL/GenBank/DDBJ databases">
        <title>Genomic Encyclopedia of Archaeal and Bacterial Type Strains, Phase II (KMG-II): from individual species to whole genera.</title>
        <authorList>
            <person name="Goeker M."/>
        </authorList>
    </citation>
    <scope>NUCLEOTIDE SEQUENCE [LARGE SCALE GENOMIC DNA]</scope>
    <source>
        <strain evidence="6 7">DSM 5002</strain>
    </source>
</reference>
<dbReference type="EC" id="2.7.7.106" evidence="5"/>
<evidence type="ECO:0000256" key="1">
    <source>
        <dbReference type="ARBA" id="ARBA00022679"/>
    </source>
</evidence>
<evidence type="ECO:0000256" key="2">
    <source>
        <dbReference type="ARBA" id="ARBA00022695"/>
    </source>
</evidence>
<evidence type="ECO:0000256" key="3">
    <source>
        <dbReference type="ARBA" id="ARBA00022741"/>
    </source>
</evidence>
<dbReference type="NCBIfam" id="TIGR03552">
    <property type="entry name" value="F420_cofC"/>
    <property type="match status" value="1"/>
</dbReference>
<accession>A0A397PK56</accession>
<dbReference type="HAMAP" id="MF_02114">
    <property type="entry name" value="CofC"/>
    <property type="match status" value="1"/>
</dbReference>
<keyword evidence="1 5" id="KW-0808">Transferase</keyword>
<dbReference type="GO" id="GO:0052645">
    <property type="term" value="P:F420-0 metabolic process"/>
    <property type="evidence" value="ECO:0007669"/>
    <property type="project" value="UniProtKB-UniRule"/>
</dbReference>
<keyword evidence="4 5" id="KW-0342">GTP-binding</keyword>
<evidence type="ECO:0000313" key="6">
    <source>
        <dbReference type="EMBL" id="RIA47655.1"/>
    </source>
</evidence>
<organism evidence="6 7">
    <name type="scientific">Dichotomicrobium thermohalophilum</name>
    <dbReference type="NCBI Taxonomy" id="933063"/>
    <lineage>
        <taxon>Bacteria</taxon>
        <taxon>Pseudomonadati</taxon>
        <taxon>Pseudomonadota</taxon>
        <taxon>Alphaproteobacteria</taxon>
        <taxon>Hyphomicrobiales</taxon>
        <taxon>Hyphomicrobiaceae</taxon>
        <taxon>Dichotomicrobium</taxon>
    </lineage>
</organism>
<dbReference type="GO" id="GO:0043814">
    <property type="term" value="F:phospholactate guanylyltransferase activity"/>
    <property type="evidence" value="ECO:0007669"/>
    <property type="project" value="InterPro"/>
</dbReference>
<comment type="similarity">
    <text evidence="5">Belongs to the CofC family.</text>
</comment>
<comment type="function">
    <text evidence="5">Guanylyltransferase that catalyzes the activation of (2R)-3-phosphoglycerate (3PG) as 3-[(R)-glyceryl]-diphospho-5'-guanosine, via the condensation of 3PG with GTP. It is involved in the biosynthesis of a derivative of the hydride carrier cofactor coenzyme F420, 3PG-F420.</text>
</comment>
<dbReference type="Proteomes" id="UP000266273">
    <property type="component" value="Unassembled WGS sequence"/>
</dbReference>
<name>A0A397PK56_9HYPH</name>
<dbReference type="UniPathway" id="UPA00071"/>
<sequence length="246" mass="26217">MTVAILPMSSLQRAKSRLADVLPDETRQRLVVTMFEDVLAALRACQAVSSTLVVTPDETISELAEARGVSVIRERAMRGLNPAIARACVRVRRGGAQRLLIVPGDIPLASADEFSTVLQALDAGHDIAVVPAHDGLGTNALAMAAGVDFAPLFGMCSHARHLAQAKARGLTACSLRLTGIGRDIDLPTDLHELAVRDCAGRYDFLRDSGRVPRGRLGSVNFGGETARLRGASSTTYQFQADSEETL</sequence>
<dbReference type="RefSeq" id="WP_119062025.1">
    <property type="nucleotide sequence ID" value="NZ_QXDF01000002.1"/>
</dbReference>
<proteinExistence type="inferred from homology"/>
<dbReference type="InterPro" id="IPR029044">
    <property type="entry name" value="Nucleotide-diphossugar_trans"/>
</dbReference>
<evidence type="ECO:0000256" key="5">
    <source>
        <dbReference type="HAMAP-Rule" id="MF_02114"/>
    </source>
</evidence>
<comment type="catalytic activity">
    <reaction evidence="5">
        <text>(2R)-3-phosphoglycerate + GTP + H(+) = 3-[(R)-glyceryl]-diphospho-5'-guanosine + diphosphate</text>
        <dbReference type="Rhea" id="RHEA:63440"/>
        <dbReference type="ChEBI" id="CHEBI:15378"/>
        <dbReference type="ChEBI" id="CHEBI:33019"/>
        <dbReference type="ChEBI" id="CHEBI:37565"/>
        <dbReference type="ChEBI" id="CHEBI:58272"/>
        <dbReference type="ChEBI" id="CHEBI:147306"/>
        <dbReference type="EC" id="2.7.7.106"/>
    </reaction>
</comment>
<dbReference type="InterPro" id="IPR002835">
    <property type="entry name" value="CofC"/>
</dbReference>
<dbReference type="Pfam" id="PF01983">
    <property type="entry name" value="CofC"/>
    <property type="match status" value="1"/>
</dbReference>
<comment type="pathway">
    <text evidence="5">Cofactor biosynthesis; coenzyme F420 biosynthesis.</text>
</comment>
<dbReference type="GO" id="GO:0005525">
    <property type="term" value="F:GTP binding"/>
    <property type="evidence" value="ECO:0007669"/>
    <property type="project" value="UniProtKB-KW"/>
</dbReference>
<evidence type="ECO:0000313" key="7">
    <source>
        <dbReference type="Proteomes" id="UP000266273"/>
    </source>
</evidence>
<dbReference type="SUPFAM" id="SSF53448">
    <property type="entry name" value="Nucleotide-diphospho-sugar transferases"/>
    <property type="match status" value="1"/>
</dbReference>
<keyword evidence="2 5" id="KW-0548">Nucleotidyltransferase</keyword>
<keyword evidence="3 5" id="KW-0547">Nucleotide-binding</keyword>
<evidence type="ECO:0000256" key="4">
    <source>
        <dbReference type="ARBA" id="ARBA00023134"/>
    </source>
</evidence>
<comment type="caution">
    <text evidence="6">The sequence shown here is derived from an EMBL/GenBank/DDBJ whole genome shotgun (WGS) entry which is preliminary data.</text>
</comment>
<protein>
    <recommendedName>
        <fullName evidence="5">3-phospho-D-glycerate guanylyltransferase</fullName>
        <shortName evidence="5">3PG guanylyltransferase</shortName>
        <ecNumber evidence="5">2.7.7.106</ecNumber>
    </recommendedName>
</protein>
<dbReference type="EMBL" id="QXDF01000002">
    <property type="protein sequence ID" value="RIA47655.1"/>
    <property type="molecule type" value="Genomic_DNA"/>
</dbReference>
<dbReference type="Gene3D" id="3.90.550.10">
    <property type="entry name" value="Spore Coat Polysaccharide Biosynthesis Protein SpsA, Chain A"/>
    <property type="match status" value="1"/>
</dbReference>
<dbReference type="PANTHER" id="PTHR40392:SF1">
    <property type="entry name" value="2-PHOSPHO-L-LACTATE GUANYLYLTRANSFERASE"/>
    <property type="match status" value="1"/>
</dbReference>
<keyword evidence="7" id="KW-1185">Reference proteome</keyword>
<gene>
    <name evidence="5" type="primary">fbiD</name>
    <name evidence="6" type="ORF">BXY53_2217</name>
</gene>
<dbReference type="AlphaFoldDB" id="A0A397PK56"/>
<dbReference type="OrthoDB" id="6334386at2"/>
<dbReference type="PANTHER" id="PTHR40392">
    <property type="entry name" value="2-PHOSPHO-L-LACTATE GUANYLYLTRANSFERASE"/>
    <property type="match status" value="1"/>
</dbReference>